<dbReference type="EMBL" id="BGPR01122104">
    <property type="protein sequence ID" value="GBN23279.1"/>
    <property type="molecule type" value="Genomic_DNA"/>
</dbReference>
<gene>
    <name evidence="2" type="ORF">AVEN_65477_1</name>
</gene>
<protein>
    <recommendedName>
        <fullName evidence="1">DUF5641 domain-containing protein</fullName>
    </recommendedName>
</protein>
<dbReference type="InterPro" id="IPR040676">
    <property type="entry name" value="DUF5641"/>
</dbReference>
<feature type="domain" description="DUF5641" evidence="1">
    <location>
        <begin position="49"/>
        <end position="116"/>
    </location>
</feature>
<evidence type="ECO:0000313" key="3">
    <source>
        <dbReference type="Proteomes" id="UP000499080"/>
    </source>
</evidence>
<proteinExistence type="predicted"/>
<reference evidence="2 3" key="1">
    <citation type="journal article" date="2019" name="Sci. Rep.">
        <title>Orb-weaving spider Araneus ventricosus genome elucidates the spidroin gene catalogue.</title>
        <authorList>
            <person name="Kono N."/>
            <person name="Nakamura H."/>
            <person name="Ohtoshi R."/>
            <person name="Moran D.A.P."/>
            <person name="Shinohara A."/>
            <person name="Yoshida Y."/>
            <person name="Fujiwara M."/>
            <person name="Mori M."/>
            <person name="Tomita M."/>
            <person name="Arakawa K."/>
        </authorList>
    </citation>
    <scope>NUCLEOTIDE SEQUENCE [LARGE SCALE GENOMIC DNA]</scope>
</reference>
<dbReference type="Pfam" id="PF18701">
    <property type="entry name" value="DUF5641"/>
    <property type="match status" value="1"/>
</dbReference>
<organism evidence="2 3">
    <name type="scientific">Araneus ventricosus</name>
    <name type="common">Orbweaver spider</name>
    <name type="synonym">Epeira ventricosa</name>
    <dbReference type="NCBI Taxonomy" id="182803"/>
    <lineage>
        <taxon>Eukaryota</taxon>
        <taxon>Metazoa</taxon>
        <taxon>Ecdysozoa</taxon>
        <taxon>Arthropoda</taxon>
        <taxon>Chelicerata</taxon>
        <taxon>Arachnida</taxon>
        <taxon>Araneae</taxon>
        <taxon>Araneomorphae</taxon>
        <taxon>Entelegynae</taxon>
        <taxon>Araneoidea</taxon>
        <taxon>Araneidae</taxon>
        <taxon>Araneus</taxon>
    </lineage>
</organism>
<name>A0A4Y2M9E1_ARAVE</name>
<dbReference type="Proteomes" id="UP000499080">
    <property type="component" value="Unassembled WGS sequence"/>
</dbReference>
<comment type="caution">
    <text evidence="2">The sequence shown here is derived from an EMBL/GenBank/DDBJ whole genome shotgun (WGS) entry which is preliminary data.</text>
</comment>
<dbReference type="PANTHER" id="PTHR47331:SF2">
    <property type="match status" value="1"/>
</dbReference>
<accession>A0A4Y2M9E1</accession>
<evidence type="ECO:0000259" key="1">
    <source>
        <dbReference type="Pfam" id="PF18701"/>
    </source>
</evidence>
<dbReference type="OrthoDB" id="6423627at2759"/>
<dbReference type="AlphaFoldDB" id="A0A4Y2M9E1"/>
<evidence type="ECO:0000313" key="2">
    <source>
        <dbReference type="EMBL" id="GBN23279.1"/>
    </source>
</evidence>
<dbReference type="PANTHER" id="PTHR47331">
    <property type="entry name" value="PHD-TYPE DOMAIN-CONTAINING PROTEIN"/>
    <property type="match status" value="1"/>
</dbReference>
<sequence>MNNRPLTYMSEYPSKLKVLTPSTFLQSLTGYQVNDIDQIENVSLVRSLNYVQSLREKLRMRFKREYLGLLKPPKRRHTNIIKVGDIVLIRNDKTKRLHWPLAKVIEIFPERDGVSR</sequence>
<keyword evidence="3" id="KW-1185">Reference proteome</keyword>